<name>A0ABQ9F5V1_TEGGR</name>
<dbReference type="Proteomes" id="UP001217089">
    <property type="component" value="Unassembled WGS sequence"/>
</dbReference>
<evidence type="ECO:0000313" key="1">
    <source>
        <dbReference type="EMBL" id="KAJ8312704.1"/>
    </source>
</evidence>
<accession>A0ABQ9F5V1</accession>
<sequence>MTLFNQRKCVGHLQWTRSHYLFEKGKGILLIISFRNIGIRNDHETGQIFLDSCGQLWYFSQVISPDRLDSVSHCCIHIVHKTFYRMILIHFFITCNSLYVSKVSKEHVRHFLHILSF</sequence>
<evidence type="ECO:0000313" key="2">
    <source>
        <dbReference type="Proteomes" id="UP001217089"/>
    </source>
</evidence>
<gene>
    <name evidence="1" type="ORF">KUTeg_010077</name>
</gene>
<reference evidence="1 2" key="1">
    <citation type="submission" date="2022-12" db="EMBL/GenBank/DDBJ databases">
        <title>Chromosome-level genome of Tegillarca granosa.</title>
        <authorList>
            <person name="Kim J."/>
        </authorList>
    </citation>
    <scope>NUCLEOTIDE SEQUENCE [LARGE SCALE GENOMIC DNA]</scope>
    <source>
        <strain evidence="1">Teg-2019</strain>
        <tissue evidence="1">Adductor muscle</tissue>
    </source>
</reference>
<keyword evidence="2" id="KW-1185">Reference proteome</keyword>
<comment type="caution">
    <text evidence="1">The sequence shown here is derived from an EMBL/GenBank/DDBJ whole genome shotgun (WGS) entry which is preliminary data.</text>
</comment>
<organism evidence="1 2">
    <name type="scientific">Tegillarca granosa</name>
    <name type="common">Malaysian cockle</name>
    <name type="synonym">Anadara granosa</name>
    <dbReference type="NCBI Taxonomy" id="220873"/>
    <lineage>
        <taxon>Eukaryota</taxon>
        <taxon>Metazoa</taxon>
        <taxon>Spiralia</taxon>
        <taxon>Lophotrochozoa</taxon>
        <taxon>Mollusca</taxon>
        <taxon>Bivalvia</taxon>
        <taxon>Autobranchia</taxon>
        <taxon>Pteriomorphia</taxon>
        <taxon>Arcoida</taxon>
        <taxon>Arcoidea</taxon>
        <taxon>Arcidae</taxon>
        <taxon>Tegillarca</taxon>
    </lineage>
</organism>
<protein>
    <submittedName>
        <fullName evidence="1">Uncharacterized protein</fullName>
    </submittedName>
</protein>
<proteinExistence type="predicted"/>
<dbReference type="EMBL" id="JARBDR010000440">
    <property type="protein sequence ID" value="KAJ8312704.1"/>
    <property type="molecule type" value="Genomic_DNA"/>
</dbReference>